<proteinExistence type="predicted"/>
<dbReference type="AlphaFoldDB" id="A0A816X5S3"/>
<dbReference type="EMBL" id="CAJNRF010012565">
    <property type="protein sequence ID" value="CAF2142227.1"/>
    <property type="molecule type" value="Genomic_DNA"/>
</dbReference>
<comment type="caution">
    <text evidence="1">The sequence shown here is derived from an EMBL/GenBank/DDBJ whole genome shotgun (WGS) entry which is preliminary data.</text>
</comment>
<reference evidence="1" key="1">
    <citation type="submission" date="2021-02" db="EMBL/GenBank/DDBJ databases">
        <authorList>
            <person name="Nowell W R."/>
        </authorList>
    </citation>
    <scope>NUCLEOTIDE SEQUENCE</scope>
</reference>
<name>A0A816X5S3_9BILA</name>
<protein>
    <submittedName>
        <fullName evidence="1">Uncharacterized protein</fullName>
    </submittedName>
</protein>
<sequence>MCLFIIIESILQLEPYTTMAQLNNFNNDDQGFLPWNMAGNANENGYIPLVIEAQEVELRNEQVGNNDYDLILPGYAANIPKPANNGMYYFSFYSNIMVGN</sequence>
<dbReference type="Proteomes" id="UP000663856">
    <property type="component" value="Unassembled WGS sequence"/>
</dbReference>
<accession>A0A816X5S3</accession>
<evidence type="ECO:0000313" key="2">
    <source>
        <dbReference type="Proteomes" id="UP000663856"/>
    </source>
</evidence>
<evidence type="ECO:0000313" key="1">
    <source>
        <dbReference type="EMBL" id="CAF2142227.1"/>
    </source>
</evidence>
<gene>
    <name evidence="1" type="ORF">WKI299_LOCUS28598</name>
</gene>
<organism evidence="1 2">
    <name type="scientific">Rotaria magnacalcarata</name>
    <dbReference type="NCBI Taxonomy" id="392030"/>
    <lineage>
        <taxon>Eukaryota</taxon>
        <taxon>Metazoa</taxon>
        <taxon>Spiralia</taxon>
        <taxon>Gnathifera</taxon>
        <taxon>Rotifera</taxon>
        <taxon>Eurotatoria</taxon>
        <taxon>Bdelloidea</taxon>
        <taxon>Philodinida</taxon>
        <taxon>Philodinidae</taxon>
        <taxon>Rotaria</taxon>
    </lineage>
</organism>